<evidence type="ECO:0000313" key="1">
    <source>
        <dbReference type="EMBL" id="KAK7084732.1"/>
    </source>
</evidence>
<organism evidence="1 2">
    <name type="scientific">Halocaridina rubra</name>
    <name type="common">Hawaiian red shrimp</name>
    <dbReference type="NCBI Taxonomy" id="373956"/>
    <lineage>
        <taxon>Eukaryota</taxon>
        <taxon>Metazoa</taxon>
        <taxon>Ecdysozoa</taxon>
        <taxon>Arthropoda</taxon>
        <taxon>Crustacea</taxon>
        <taxon>Multicrustacea</taxon>
        <taxon>Malacostraca</taxon>
        <taxon>Eumalacostraca</taxon>
        <taxon>Eucarida</taxon>
        <taxon>Decapoda</taxon>
        <taxon>Pleocyemata</taxon>
        <taxon>Caridea</taxon>
        <taxon>Atyoidea</taxon>
        <taxon>Atyidae</taxon>
        <taxon>Halocaridina</taxon>
    </lineage>
</organism>
<keyword evidence="2" id="KW-1185">Reference proteome</keyword>
<comment type="caution">
    <text evidence="1">The sequence shown here is derived from an EMBL/GenBank/DDBJ whole genome shotgun (WGS) entry which is preliminary data.</text>
</comment>
<sequence length="138" mass="14592">MNFDYILGIILVYGWPGCRHANYVFPVDFKSHQLKYGNIPGDGVGVEAVPSTSYGTATTAACLAVITETTSILQDKGGHPGETVAGPVNPDSGEGHLQGYGTKTVPSFAIRTKLLTSCKKPTSDSAYTAPRCRGIILD</sequence>
<accession>A0AAN8XI23</accession>
<evidence type="ECO:0000313" key="2">
    <source>
        <dbReference type="Proteomes" id="UP001381693"/>
    </source>
</evidence>
<proteinExistence type="predicted"/>
<dbReference type="AlphaFoldDB" id="A0AAN8XI23"/>
<dbReference type="Proteomes" id="UP001381693">
    <property type="component" value="Unassembled WGS sequence"/>
</dbReference>
<name>A0AAN8XI23_HALRR</name>
<protein>
    <submittedName>
        <fullName evidence="1">Uncharacterized protein</fullName>
    </submittedName>
</protein>
<dbReference type="EMBL" id="JAXCGZ010001996">
    <property type="protein sequence ID" value="KAK7084732.1"/>
    <property type="molecule type" value="Genomic_DNA"/>
</dbReference>
<reference evidence="1 2" key="1">
    <citation type="submission" date="2023-11" db="EMBL/GenBank/DDBJ databases">
        <title>Halocaridina rubra genome assembly.</title>
        <authorList>
            <person name="Smith C."/>
        </authorList>
    </citation>
    <scope>NUCLEOTIDE SEQUENCE [LARGE SCALE GENOMIC DNA]</scope>
    <source>
        <strain evidence="1">EP-1</strain>
        <tissue evidence="1">Whole</tissue>
    </source>
</reference>
<gene>
    <name evidence="1" type="ORF">SK128_020078</name>
</gene>